<reference evidence="1 2" key="1">
    <citation type="journal article" date="2019" name="Nat. Ecol. Evol.">
        <title>Megaphylogeny resolves global patterns of mushroom evolution.</title>
        <authorList>
            <person name="Varga T."/>
            <person name="Krizsan K."/>
            <person name="Foldi C."/>
            <person name="Dima B."/>
            <person name="Sanchez-Garcia M."/>
            <person name="Sanchez-Ramirez S."/>
            <person name="Szollosi G.J."/>
            <person name="Szarkandi J.G."/>
            <person name="Papp V."/>
            <person name="Albert L."/>
            <person name="Andreopoulos W."/>
            <person name="Angelini C."/>
            <person name="Antonin V."/>
            <person name="Barry K.W."/>
            <person name="Bougher N.L."/>
            <person name="Buchanan P."/>
            <person name="Buyck B."/>
            <person name="Bense V."/>
            <person name="Catcheside P."/>
            <person name="Chovatia M."/>
            <person name="Cooper J."/>
            <person name="Damon W."/>
            <person name="Desjardin D."/>
            <person name="Finy P."/>
            <person name="Geml J."/>
            <person name="Haridas S."/>
            <person name="Hughes K."/>
            <person name="Justo A."/>
            <person name="Karasinski D."/>
            <person name="Kautmanova I."/>
            <person name="Kiss B."/>
            <person name="Kocsube S."/>
            <person name="Kotiranta H."/>
            <person name="LaButti K.M."/>
            <person name="Lechner B.E."/>
            <person name="Liimatainen K."/>
            <person name="Lipzen A."/>
            <person name="Lukacs Z."/>
            <person name="Mihaltcheva S."/>
            <person name="Morgado L.N."/>
            <person name="Niskanen T."/>
            <person name="Noordeloos M.E."/>
            <person name="Ohm R.A."/>
            <person name="Ortiz-Santana B."/>
            <person name="Ovrebo C."/>
            <person name="Racz N."/>
            <person name="Riley R."/>
            <person name="Savchenko A."/>
            <person name="Shiryaev A."/>
            <person name="Soop K."/>
            <person name="Spirin V."/>
            <person name="Szebenyi C."/>
            <person name="Tomsovsky M."/>
            <person name="Tulloss R.E."/>
            <person name="Uehling J."/>
            <person name="Grigoriev I.V."/>
            <person name="Vagvolgyi C."/>
            <person name="Papp T."/>
            <person name="Martin F.M."/>
            <person name="Miettinen O."/>
            <person name="Hibbett D.S."/>
            <person name="Nagy L.G."/>
        </authorList>
    </citation>
    <scope>NUCLEOTIDE SEQUENCE [LARGE SCALE GENOMIC DNA]</scope>
    <source>
        <strain evidence="1 2">CBS 121175</strain>
    </source>
</reference>
<evidence type="ECO:0008006" key="3">
    <source>
        <dbReference type="Google" id="ProtNLM"/>
    </source>
</evidence>
<dbReference type="Proteomes" id="UP000307440">
    <property type="component" value="Unassembled WGS sequence"/>
</dbReference>
<evidence type="ECO:0000313" key="2">
    <source>
        <dbReference type="Proteomes" id="UP000307440"/>
    </source>
</evidence>
<dbReference type="AlphaFoldDB" id="A0A5C3KK97"/>
<accession>A0A5C3KK97</accession>
<evidence type="ECO:0000313" key="1">
    <source>
        <dbReference type="EMBL" id="TFK20335.1"/>
    </source>
</evidence>
<organism evidence="1 2">
    <name type="scientific">Coprinopsis marcescibilis</name>
    <name type="common">Agaric fungus</name>
    <name type="synonym">Psathyrella marcescibilis</name>
    <dbReference type="NCBI Taxonomy" id="230819"/>
    <lineage>
        <taxon>Eukaryota</taxon>
        <taxon>Fungi</taxon>
        <taxon>Dikarya</taxon>
        <taxon>Basidiomycota</taxon>
        <taxon>Agaricomycotina</taxon>
        <taxon>Agaricomycetes</taxon>
        <taxon>Agaricomycetidae</taxon>
        <taxon>Agaricales</taxon>
        <taxon>Agaricineae</taxon>
        <taxon>Psathyrellaceae</taxon>
        <taxon>Coprinopsis</taxon>
    </lineage>
</organism>
<protein>
    <recommendedName>
        <fullName evidence="3">F-box domain-containing protein</fullName>
    </recommendedName>
</protein>
<gene>
    <name evidence="1" type="ORF">FA15DRAFT_697001</name>
</gene>
<dbReference type="OrthoDB" id="3061004at2759"/>
<dbReference type="EMBL" id="ML210304">
    <property type="protein sequence ID" value="TFK20335.1"/>
    <property type="molecule type" value="Genomic_DNA"/>
</dbReference>
<name>A0A5C3KK97_COPMA</name>
<keyword evidence="2" id="KW-1185">Reference proteome</keyword>
<sequence>MSNAKDPENSAKKTLAACDIHTTAPKDEEVPQQLVFRNQDILRIILDFISEEEDCRPSRLMGLALVSQAFKESSLDYLWRKLDSHVPIVKLLPDLVQQGNRFDFSGTLSLSRLSVYASRVRELILPEKSPGFVLSAHSLARLSMQLNGRPLLRNLRVVYIHALDATSTALIPILIPPSVETLEFRSDFMRSIHLYRSVLPALPADFPGLKRLVLDQGHSASSSQSQPPSPPLPLSSIADLQKLRHLIIRAPSVALPANLLTNIGRNLVHLETLSLDVGNSLLIPDEGSIHLCPFVFFSWPIVKPFPSLKSVHLTIRRTLTTVLRPSLHLCLACSGHILSYVKSLHVRFEPGSNPSATPAEAKTRLSDICRWLAELPALETVEFSGKLPYSNPISSADIAAIIGVQPLRDITIRLADLGPSATGSGWLRELVDAGFGPAHRRTATLRRLVLPPKSTLPASMRGLRHVGLAARGLEELSLPIDSSIGSFQAPFANPEYIPSSTLRRLVVNDVRATDDFTLMEHRNIAQFIDRTFPNLESVVPYRNMQSGGGSQHVEHWKFIEQLRKDLKSAREKVLM</sequence>
<proteinExistence type="predicted"/>
<dbReference type="SUPFAM" id="SSF52047">
    <property type="entry name" value="RNI-like"/>
    <property type="match status" value="1"/>
</dbReference>